<evidence type="ECO:0000256" key="3">
    <source>
        <dbReference type="ARBA" id="ARBA00023157"/>
    </source>
</evidence>
<dbReference type="AlphaFoldDB" id="A0A517N409"/>
<dbReference type="InterPro" id="IPR013766">
    <property type="entry name" value="Thioredoxin_domain"/>
</dbReference>
<dbReference type="CDD" id="cd02966">
    <property type="entry name" value="TlpA_like_family"/>
    <property type="match status" value="1"/>
</dbReference>
<dbReference type="GO" id="GO:0030313">
    <property type="term" value="C:cell envelope"/>
    <property type="evidence" value="ECO:0007669"/>
    <property type="project" value="UniProtKB-SubCell"/>
</dbReference>
<dbReference type="Proteomes" id="UP000318538">
    <property type="component" value="Chromosome"/>
</dbReference>
<keyword evidence="6" id="KW-0732">Signal</keyword>
<evidence type="ECO:0000256" key="1">
    <source>
        <dbReference type="ARBA" id="ARBA00004196"/>
    </source>
</evidence>
<dbReference type="InterPro" id="IPR050553">
    <property type="entry name" value="Thioredoxin_ResA/DsbE_sf"/>
</dbReference>
<dbReference type="InterPro" id="IPR036249">
    <property type="entry name" value="Thioredoxin-like_sf"/>
</dbReference>
<keyword evidence="4" id="KW-0676">Redox-active center</keyword>
<evidence type="ECO:0000256" key="5">
    <source>
        <dbReference type="SAM" id="MobiDB-lite"/>
    </source>
</evidence>
<dbReference type="PANTHER" id="PTHR42852:SF6">
    <property type="entry name" value="THIOL:DISULFIDE INTERCHANGE PROTEIN DSBE"/>
    <property type="match status" value="1"/>
</dbReference>
<name>A0A517N409_9BACT</name>
<feature type="compositionally biased region" description="Low complexity" evidence="5">
    <location>
        <begin position="103"/>
        <end position="117"/>
    </location>
</feature>
<feature type="compositionally biased region" description="Low complexity" evidence="5">
    <location>
        <begin position="27"/>
        <end position="57"/>
    </location>
</feature>
<dbReference type="SUPFAM" id="SSF52833">
    <property type="entry name" value="Thioredoxin-like"/>
    <property type="match status" value="1"/>
</dbReference>
<evidence type="ECO:0000256" key="4">
    <source>
        <dbReference type="ARBA" id="ARBA00023284"/>
    </source>
</evidence>
<dbReference type="PANTHER" id="PTHR42852">
    <property type="entry name" value="THIOL:DISULFIDE INTERCHANGE PROTEIN DSBE"/>
    <property type="match status" value="1"/>
</dbReference>
<feature type="signal peptide" evidence="6">
    <location>
        <begin position="1"/>
        <end position="20"/>
    </location>
</feature>
<evidence type="ECO:0000256" key="2">
    <source>
        <dbReference type="ARBA" id="ARBA00022748"/>
    </source>
</evidence>
<evidence type="ECO:0000256" key="6">
    <source>
        <dbReference type="SAM" id="SignalP"/>
    </source>
</evidence>
<evidence type="ECO:0000313" key="9">
    <source>
        <dbReference type="Proteomes" id="UP000318538"/>
    </source>
</evidence>
<keyword evidence="9" id="KW-1185">Reference proteome</keyword>
<evidence type="ECO:0000259" key="7">
    <source>
        <dbReference type="PROSITE" id="PS51352"/>
    </source>
</evidence>
<feature type="domain" description="Thioredoxin" evidence="7">
    <location>
        <begin position="89"/>
        <end position="265"/>
    </location>
</feature>
<comment type="subcellular location">
    <subcellularLocation>
        <location evidence="1">Cell envelope</location>
    </subcellularLocation>
</comment>
<dbReference type="RefSeq" id="WP_145167693.1">
    <property type="nucleotide sequence ID" value="NZ_CP036525.1"/>
</dbReference>
<accession>A0A517N409</accession>
<feature type="region of interest" description="Disordered" evidence="5">
    <location>
        <begin position="22"/>
        <end position="118"/>
    </location>
</feature>
<dbReference type="EMBL" id="CP036525">
    <property type="protein sequence ID" value="QDT01871.1"/>
    <property type="molecule type" value="Genomic_DNA"/>
</dbReference>
<dbReference type="PROSITE" id="PS51352">
    <property type="entry name" value="THIOREDOXIN_2"/>
    <property type="match status" value="1"/>
</dbReference>
<organism evidence="8 9">
    <name type="scientific">Rubripirellula lacrimiformis</name>
    <dbReference type="NCBI Taxonomy" id="1930273"/>
    <lineage>
        <taxon>Bacteria</taxon>
        <taxon>Pseudomonadati</taxon>
        <taxon>Planctomycetota</taxon>
        <taxon>Planctomycetia</taxon>
        <taxon>Pirellulales</taxon>
        <taxon>Pirellulaceae</taxon>
        <taxon>Rubripirellula</taxon>
    </lineage>
</organism>
<reference evidence="8 9" key="1">
    <citation type="submission" date="2019-02" db="EMBL/GenBank/DDBJ databases">
        <title>Deep-cultivation of Planctomycetes and their phenomic and genomic characterization uncovers novel biology.</title>
        <authorList>
            <person name="Wiegand S."/>
            <person name="Jogler M."/>
            <person name="Boedeker C."/>
            <person name="Pinto D."/>
            <person name="Vollmers J."/>
            <person name="Rivas-Marin E."/>
            <person name="Kohn T."/>
            <person name="Peeters S.H."/>
            <person name="Heuer A."/>
            <person name="Rast P."/>
            <person name="Oberbeckmann S."/>
            <person name="Bunk B."/>
            <person name="Jeske O."/>
            <person name="Meyerdierks A."/>
            <person name="Storesund J.E."/>
            <person name="Kallscheuer N."/>
            <person name="Luecker S."/>
            <person name="Lage O.M."/>
            <person name="Pohl T."/>
            <person name="Merkel B.J."/>
            <person name="Hornburger P."/>
            <person name="Mueller R.-W."/>
            <person name="Bruemmer F."/>
            <person name="Labrenz M."/>
            <person name="Spormann A.M."/>
            <person name="Op den Camp H."/>
            <person name="Overmann J."/>
            <person name="Amann R."/>
            <person name="Jetten M.S.M."/>
            <person name="Mascher T."/>
            <person name="Medema M.H."/>
            <person name="Devos D.P."/>
            <person name="Kaster A.-K."/>
            <person name="Ovreas L."/>
            <person name="Rohde M."/>
            <person name="Galperin M.Y."/>
            <person name="Jogler C."/>
        </authorList>
    </citation>
    <scope>NUCLEOTIDE SEQUENCE [LARGE SCALE GENOMIC DNA]</scope>
    <source>
        <strain evidence="8 9">K22_7</strain>
    </source>
</reference>
<keyword evidence="2" id="KW-0201">Cytochrome c-type biogenesis</keyword>
<gene>
    <name evidence="8" type="ORF">K227x_02400</name>
</gene>
<dbReference type="Gene3D" id="3.40.30.10">
    <property type="entry name" value="Glutaredoxin"/>
    <property type="match status" value="1"/>
</dbReference>
<protein>
    <recommendedName>
        <fullName evidence="7">Thioredoxin domain-containing protein</fullName>
    </recommendedName>
</protein>
<evidence type="ECO:0000313" key="8">
    <source>
        <dbReference type="EMBL" id="QDT01871.1"/>
    </source>
</evidence>
<dbReference type="OrthoDB" id="261812at2"/>
<dbReference type="GO" id="GO:0017004">
    <property type="term" value="P:cytochrome complex assembly"/>
    <property type="evidence" value="ECO:0007669"/>
    <property type="project" value="UniProtKB-KW"/>
</dbReference>
<proteinExistence type="predicted"/>
<keyword evidence="3" id="KW-1015">Disulfide bond</keyword>
<sequence length="265" mass="26819" precursor="true">MGGAKSVALAVTVLALSVCAGCGGSSSSGSGSDAPPPAGDLAGSTTPAPAADPGDGAEVAEIVEAPGGIEFPADVSPAGQPESSNSAPAPGGFEMPADVSPNSQSSTGPASPAGGSPEVQYATWDEVRSRVSTSGKITVVDLWSLSCEPCLKEFPELVRLHQETGGKIQCVAVNLDFDGRKSRPPEHYLDQVTTFLASVGGGGFPAYICSTPSDDVYAAADIDSIPSVLIFDADGKQIQKFVDAGDTLGFTYQKDILPLLEKISG</sequence>
<feature type="chain" id="PRO_5021781728" description="Thioredoxin domain-containing protein" evidence="6">
    <location>
        <begin position="21"/>
        <end position="265"/>
    </location>
</feature>
<dbReference type="KEGG" id="rlc:K227x_02400"/>